<evidence type="ECO:0000313" key="1">
    <source>
        <dbReference type="EMBL" id="VFK78716.1"/>
    </source>
</evidence>
<reference evidence="1" key="1">
    <citation type="submission" date="2019-02" db="EMBL/GenBank/DDBJ databases">
        <authorList>
            <person name="Gruber-Vodicka R. H."/>
            <person name="Seah K. B. B."/>
        </authorList>
    </citation>
    <scope>NUCLEOTIDE SEQUENCE</scope>
    <source>
        <strain evidence="1">BECK_S127</strain>
    </source>
</reference>
<dbReference type="EMBL" id="CAADHB010000023">
    <property type="protein sequence ID" value="VFK78716.1"/>
    <property type="molecule type" value="Genomic_DNA"/>
</dbReference>
<accession>A0A451BKG5</accession>
<sequence>MPGKPVFLDTNMWVYLFTDPRSAEDRRKQNIVQEVLSNDHVEGSHHPGK</sequence>
<name>A0A451BKG5_9GAMM</name>
<proteinExistence type="predicted"/>
<gene>
    <name evidence="1" type="ORF">BECKSD772D_GA0070982_10231</name>
</gene>
<dbReference type="AlphaFoldDB" id="A0A451BKG5"/>
<evidence type="ECO:0008006" key="2">
    <source>
        <dbReference type="Google" id="ProtNLM"/>
    </source>
</evidence>
<organism evidence="1">
    <name type="scientific">Candidatus Kentrum sp. SD</name>
    <dbReference type="NCBI Taxonomy" id="2126332"/>
    <lineage>
        <taxon>Bacteria</taxon>
        <taxon>Pseudomonadati</taxon>
        <taxon>Pseudomonadota</taxon>
        <taxon>Gammaproteobacteria</taxon>
        <taxon>Candidatus Kentrum</taxon>
    </lineage>
</organism>
<protein>
    <recommendedName>
        <fullName evidence="2">PIN domain-containing protein</fullName>
    </recommendedName>
</protein>